<dbReference type="PANTHER" id="PTHR19303:SF74">
    <property type="entry name" value="POGO TRANSPOSABLE ELEMENT WITH KRAB DOMAIN"/>
    <property type="match status" value="1"/>
</dbReference>
<reference evidence="3" key="1">
    <citation type="submission" date="2022-03" db="EMBL/GenBank/DDBJ databases">
        <authorList>
            <person name="Tunstrom K."/>
        </authorList>
    </citation>
    <scope>NUCLEOTIDE SEQUENCE</scope>
</reference>
<dbReference type="AlphaFoldDB" id="A0AAU9TCX0"/>
<evidence type="ECO:0000256" key="1">
    <source>
        <dbReference type="SAM" id="MobiDB-lite"/>
    </source>
</evidence>
<dbReference type="Pfam" id="PF03184">
    <property type="entry name" value="DDE_1"/>
    <property type="match status" value="1"/>
</dbReference>
<accession>A0AAU9TCX0</accession>
<evidence type="ECO:0000259" key="2">
    <source>
        <dbReference type="Pfam" id="PF03184"/>
    </source>
</evidence>
<dbReference type="InterPro" id="IPR050863">
    <property type="entry name" value="CenT-Element_Derived"/>
</dbReference>
<name>A0AAU9TCX0_EUPED</name>
<sequence length="558" mass="63800">MNYDETNVSDDPGSTKCIFRRGIKYPERIVNHSKGCISIMFAATADGQLLPPYVVFKSDNLWTAWCTDGPEGTRYNRSKSGWFDSVVFLDWFINIVIPWANHLEGQKLVIGDNLSSHLNPDVIELCEAHQIRFVFLPSRSTHLTQPLDVAFFGPLKKSWRKILLQYKTDNPKQVSLNKSHFPLLLKQLMEAANMKKQNILSGFRATGIHPYNPYEVYKKLSEYEDDIKYNVDQTLLNYLKENKNPNPIKRRKNTKIKVLPGKSVSSTEISINKTTDTKTKTVTKKNTISNINISKTVTDDDQQKEEASVSKKKANALTLKRKPLKRKKRDDSPDSESTCSVVLCDSSEYDPKDDEDSETYKTNEIIIGDMEDPDMEIKNKDMIDSKGSKEVVENKVMEERNRKISVGIHHVKVKETSVEVTGGIESEAISGLDVGEGNGTKEMTVRIDHWNVSEYQDMEEQNKESMACIDLKEVSKSPNVKEKNMKMMNSTDYKKKIESQSMTETKETGRNMKKEVKLLSDVRNTPENRKYFDLQKYGPFKLEAINKDTKMVLGKKGR</sequence>
<dbReference type="InterPro" id="IPR036397">
    <property type="entry name" value="RNaseH_sf"/>
</dbReference>
<dbReference type="Gene3D" id="3.30.420.10">
    <property type="entry name" value="Ribonuclease H-like superfamily/Ribonuclease H"/>
    <property type="match status" value="1"/>
</dbReference>
<comment type="caution">
    <text evidence="3">The sequence shown here is derived from an EMBL/GenBank/DDBJ whole genome shotgun (WGS) entry which is preliminary data.</text>
</comment>
<feature type="compositionally biased region" description="Basic residues" evidence="1">
    <location>
        <begin position="310"/>
        <end position="328"/>
    </location>
</feature>
<keyword evidence="4" id="KW-1185">Reference proteome</keyword>
<dbReference type="GO" id="GO:0005634">
    <property type="term" value="C:nucleus"/>
    <property type="evidence" value="ECO:0007669"/>
    <property type="project" value="TreeGrafter"/>
</dbReference>
<evidence type="ECO:0000313" key="3">
    <source>
        <dbReference type="EMBL" id="CAH2083952.1"/>
    </source>
</evidence>
<feature type="region of interest" description="Disordered" evidence="1">
    <location>
        <begin position="298"/>
        <end position="339"/>
    </location>
</feature>
<organism evidence="3 4">
    <name type="scientific">Euphydryas editha</name>
    <name type="common">Edith's checkerspot</name>
    <dbReference type="NCBI Taxonomy" id="104508"/>
    <lineage>
        <taxon>Eukaryota</taxon>
        <taxon>Metazoa</taxon>
        <taxon>Ecdysozoa</taxon>
        <taxon>Arthropoda</taxon>
        <taxon>Hexapoda</taxon>
        <taxon>Insecta</taxon>
        <taxon>Pterygota</taxon>
        <taxon>Neoptera</taxon>
        <taxon>Endopterygota</taxon>
        <taxon>Lepidoptera</taxon>
        <taxon>Glossata</taxon>
        <taxon>Ditrysia</taxon>
        <taxon>Papilionoidea</taxon>
        <taxon>Nymphalidae</taxon>
        <taxon>Nymphalinae</taxon>
        <taxon>Euphydryas</taxon>
    </lineage>
</organism>
<protein>
    <recommendedName>
        <fullName evidence="2">DDE-1 domain-containing protein</fullName>
    </recommendedName>
</protein>
<dbReference type="InterPro" id="IPR004875">
    <property type="entry name" value="DDE_SF_endonuclease_dom"/>
</dbReference>
<proteinExistence type="predicted"/>
<evidence type="ECO:0000313" key="4">
    <source>
        <dbReference type="Proteomes" id="UP001153954"/>
    </source>
</evidence>
<dbReference type="EMBL" id="CAKOGL010000002">
    <property type="protein sequence ID" value="CAH2083952.1"/>
    <property type="molecule type" value="Genomic_DNA"/>
</dbReference>
<dbReference type="PANTHER" id="PTHR19303">
    <property type="entry name" value="TRANSPOSON"/>
    <property type="match status" value="1"/>
</dbReference>
<feature type="domain" description="DDE-1" evidence="2">
    <location>
        <begin position="38"/>
        <end position="191"/>
    </location>
</feature>
<dbReference type="GO" id="GO:0003677">
    <property type="term" value="F:DNA binding"/>
    <property type="evidence" value="ECO:0007669"/>
    <property type="project" value="TreeGrafter"/>
</dbReference>
<dbReference type="Proteomes" id="UP001153954">
    <property type="component" value="Unassembled WGS sequence"/>
</dbReference>
<gene>
    <name evidence="3" type="ORF">EEDITHA_LOCUS568</name>
</gene>